<evidence type="ECO:0000313" key="2">
    <source>
        <dbReference type="EMBL" id="GJD52918.1"/>
    </source>
</evidence>
<sequence length="59" mass="6001">MLTIIRIITAAAILTGWCHVAPARAASGDASRQAVHAASPVSASAAEATCPLRAWPYVG</sequence>
<feature type="chain" id="PRO_5045160554" description="Porin" evidence="1">
    <location>
        <begin position="26"/>
        <end position="59"/>
    </location>
</feature>
<organism evidence="2 3">
    <name type="scientific">Methylobacterium crusticola</name>
    <dbReference type="NCBI Taxonomy" id="1697972"/>
    <lineage>
        <taxon>Bacteria</taxon>
        <taxon>Pseudomonadati</taxon>
        <taxon>Pseudomonadota</taxon>
        <taxon>Alphaproteobacteria</taxon>
        <taxon>Hyphomicrobiales</taxon>
        <taxon>Methylobacteriaceae</taxon>
        <taxon>Methylobacterium</taxon>
    </lineage>
</organism>
<keyword evidence="3" id="KW-1185">Reference proteome</keyword>
<name>A0ABQ4R5G3_9HYPH</name>
<reference evidence="2" key="2">
    <citation type="submission" date="2021-08" db="EMBL/GenBank/DDBJ databases">
        <authorList>
            <person name="Tani A."/>
            <person name="Ola A."/>
            <person name="Ogura Y."/>
            <person name="Katsura K."/>
            <person name="Hayashi T."/>
        </authorList>
    </citation>
    <scope>NUCLEOTIDE SEQUENCE</scope>
    <source>
        <strain evidence="2">KCTC 52305</strain>
    </source>
</reference>
<dbReference type="RefSeq" id="WP_128563618.1">
    <property type="nucleotide sequence ID" value="NZ_BPQH01000023.1"/>
</dbReference>
<proteinExistence type="predicted"/>
<comment type="caution">
    <text evidence="2">The sequence shown here is derived from an EMBL/GenBank/DDBJ whole genome shotgun (WGS) entry which is preliminary data.</text>
</comment>
<accession>A0ABQ4R5G3</accession>
<gene>
    <name evidence="2" type="ORF">OPKNFCMD_5685</name>
</gene>
<feature type="signal peptide" evidence="1">
    <location>
        <begin position="1"/>
        <end position="25"/>
    </location>
</feature>
<protein>
    <recommendedName>
        <fullName evidence="4">Porin</fullName>
    </recommendedName>
</protein>
<keyword evidence="1" id="KW-0732">Signal</keyword>
<reference evidence="2" key="1">
    <citation type="journal article" date="2021" name="Front. Microbiol.">
        <title>Comprehensive Comparative Genomics and Phenotyping of Methylobacterium Species.</title>
        <authorList>
            <person name="Alessa O."/>
            <person name="Ogura Y."/>
            <person name="Fujitani Y."/>
            <person name="Takami H."/>
            <person name="Hayashi T."/>
            <person name="Sahin N."/>
            <person name="Tani A."/>
        </authorList>
    </citation>
    <scope>NUCLEOTIDE SEQUENCE</scope>
    <source>
        <strain evidence="2">KCTC 52305</strain>
    </source>
</reference>
<dbReference type="EMBL" id="BPQH01000023">
    <property type="protein sequence ID" value="GJD52918.1"/>
    <property type="molecule type" value="Genomic_DNA"/>
</dbReference>
<evidence type="ECO:0008006" key="4">
    <source>
        <dbReference type="Google" id="ProtNLM"/>
    </source>
</evidence>
<evidence type="ECO:0000256" key="1">
    <source>
        <dbReference type="SAM" id="SignalP"/>
    </source>
</evidence>
<dbReference type="Proteomes" id="UP001055167">
    <property type="component" value="Unassembled WGS sequence"/>
</dbReference>
<evidence type="ECO:0000313" key="3">
    <source>
        <dbReference type="Proteomes" id="UP001055167"/>
    </source>
</evidence>